<gene>
    <name evidence="1" type="ORF">EV672_105110</name>
</gene>
<evidence type="ECO:0000313" key="1">
    <source>
        <dbReference type="EMBL" id="TDP82923.1"/>
    </source>
</evidence>
<evidence type="ECO:0000313" key="2">
    <source>
        <dbReference type="Proteomes" id="UP000294593"/>
    </source>
</evidence>
<dbReference type="AlphaFoldDB" id="A0A4R6RA23"/>
<name>A0A4R6RA23_9BURK</name>
<reference evidence="1 2" key="1">
    <citation type="submission" date="2019-03" db="EMBL/GenBank/DDBJ databases">
        <title>Genomic Encyclopedia of Type Strains, Phase IV (KMG-IV): sequencing the most valuable type-strain genomes for metagenomic binning, comparative biology and taxonomic classification.</title>
        <authorList>
            <person name="Goeker M."/>
        </authorList>
    </citation>
    <scope>NUCLEOTIDE SEQUENCE [LARGE SCALE GENOMIC DNA]</scope>
    <source>
        <strain evidence="1 2">DSM 11901</strain>
    </source>
</reference>
<dbReference type="Proteomes" id="UP000294593">
    <property type="component" value="Unassembled WGS sequence"/>
</dbReference>
<accession>A0A4R6RA23</accession>
<protein>
    <submittedName>
        <fullName evidence="1">Uncharacterized protein</fullName>
    </submittedName>
</protein>
<comment type="caution">
    <text evidence="1">The sequence shown here is derived from an EMBL/GenBank/DDBJ whole genome shotgun (WGS) entry which is preliminary data.</text>
</comment>
<organism evidence="1 2">
    <name type="scientific">Aquabacterium commune</name>
    <dbReference type="NCBI Taxonomy" id="70586"/>
    <lineage>
        <taxon>Bacteria</taxon>
        <taxon>Pseudomonadati</taxon>
        <taxon>Pseudomonadota</taxon>
        <taxon>Betaproteobacteria</taxon>
        <taxon>Burkholderiales</taxon>
        <taxon>Aquabacterium</taxon>
    </lineage>
</organism>
<dbReference type="EMBL" id="SNXW01000005">
    <property type="protein sequence ID" value="TDP82923.1"/>
    <property type="molecule type" value="Genomic_DNA"/>
</dbReference>
<proteinExistence type="predicted"/>
<keyword evidence="2" id="KW-1185">Reference proteome</keyword>
<sequence>MVSRDAPVVAGMRNPKLRLKLSERSTHVHMSTRTCMRAASHKPEEPAITAAFGQQVNALGP</sequence>